<gene>
    <name evidence="2" type="ORF">AC230_29000</name>
</gene>
<accession>A0A0K9X793</accession>
<feature type="region of interest" description="Disordered" evidence="1">
    <location>
        <begin position="1"/>
        <end position="47"/>
    </location>
</feature>
<feature type="compositionally biased region" description="Low complexity" evidence="1">
    <location>
        <begin position="35"/>
        <end position="47"/>
    </location>
</feature>
<evidence type="ECO:0000256" key="1">
    <source>
        <dbReference type="SAM" id="MobiDB-lite"/>
    </source>
</evidence>
<dbReference type="Proteomes" id="UP000037288">
    <property type="component" value="Unassembled WGS sequence"/>
</dbReference>
<proteinExistence type="predicted"/>
<reference evidence="3" key="1">
    <citation type="submission" date="2015-07" db="EMBL/GenBank/DDBJ databases">
        <title>Draft genome sequence of Streptomyces sp. CMAA 1322, a bacterium isolated from Caatinga biome, from dry forest semiarid of Brazil.</title>
        <authorList>
            <person name="Santos S.N."/>
            <person name="Gacesa R."/>
            <person name="Taketani R.G."/>
            <person name="Long P.F."/>
            <person name="Melo I.S."/>
        </authorList>
    </citation>
    <scope>NUCLEOTIDE SEQUENCE [LARGE SCALE GENOMIC DNA]</scope>
    <source>
        <strain evidence="3">CMAA 1322</strain>
    </source>
</reference>
<evidence type="ECO:0000313" key="2">
    <source>
        <dbReference type="EMBL" id="KNB49314.1"/>
    </source>
</evidence>
<evidence type="ECO:0000313" key="3">
    <source>
        <dbReference type="Proteomes" id="UP000037288"/>
    </source>
</evidence>
<sequence>MTPPPISAQKAMRPGIHSPLPGRAGRGPGSASPVRGPGSRAAAATPARTAGTAAAAVKCAPVAMSREAAMPPRAAPAMPPRLDIAWKPPRMARP</sequence>
<keyword evidence="3" id="KW-1185">Reference proteome</keyword>
<protein>
    <submittedName>
        <fullName evidence="2">Uncharacterized protein</fullName>
    </submittedName>
</protein>
<dbReference type="EMBL" id="LFXA01000018">
    <property type="protein sequence ID" value="KNB49314.1"/>
    <property type="molecule type" value="Genomic_DNA"/>
</dbReference>
<comment type="caution">
    <text evidence="2">The sequence shown here is derived from an EMBL/GenBank/DDBJ whole genome shotgun (WGS) entry which is preliminary data.</text>
</comment>
<organism evidence="2 3">
    <name type="scientific">Streptomyces caatingaensis</name>
    <dbReference type="NCBI Taxonomy" id="1678637"/>
    <lineage>
        <taxon>Bacteria</taxon>
        <taxon>Bacillati</taxon>
        <taxon>Actinomycetota</taxon>
        <taxon>Actinomycetes</taxon>
        <taxon>Kitasatosporales</taxon>
        <taxon>Streptomycetaceae</taxon>
        <taxon>Streptomyces</taxon>
    </lineage>
</organism>
<feature type="region of interest" description="Disordered" evidence="1">
    <location>
        <begin position="69"/>
        <end position="94"/>
    </location>
</feature>
<name>A0A0K9X793_9ACTN</name>
<dbReference type="AlphaFoldDB" id="A0A0K9X793"/>